<keyword evidence="11" id="KW-1185">Reference proteome</keyword>
<dbReference type="OrthoDB" id="3250831at2"/>
<dbReference type="NCBIfam" id="TIGR00688">
    <property type="entry name" value="rarD"/>
    <property type="match status" value="1"/>
</dbReference>
<dbReference type="EMBL" id="LR134313">
    <property type="protein sequence ID" value="VEF03339.1"/>
    <property type="molecule type" value="Genomic_DNA"/>
</dbReference>
<evidence type="ECO:0000256" key="7">
    <source>
        <dbReference type="ARBA" id="ARBA00023136"/>
    </source>
</evidence>
<feature type="transmembrane region" description="Helical" evidence="8">
    <location>
        <begin position="152"/>
        <end position="169"/>
    </location>
</feature>
<feature type="domain" description="EamA" evidence="9">
    <location>
        <begin position="151"/>
        <end position="282"/>
    </location>
</feature>
<evidence type="ECO:0000256" key="3">
    <source>
        <dbReference type="ARBA" id="ARBA00022448"/>
    </source>
</evidence>
<feature type="transmembrane region" description="Helical" evidence="8">
    <location>
        <begin position="130"/>
        <end position="146"/>
    </location>
</feature>
<evidence type="ECO:0000256" key="8">
    <source>
        <dbReference type="SAM" id="Phobius"/>
    </source>
</evidence>
<dbReference type="AlphaFoldDB" id="A0A1X3CVQ6"/>
<proteinExistence type="inferred from homology"/>
<dbReference type="InterPro" id="IPR037185">
    <property type="entry name" value="EmrE-like"/>
</dbReference>
<dbReference type="InterPro" id="IPR004626">
    <property type="entry name" value="RarD"/>
</dbReference>
<feature type="domain" description="EamA" evidence="9">
    <location>
        <begin position="6"/>
        <end position="143"/>
    </location>
</feature>
<comment type="subcellular location">
    <subcellularLocation>
        <location evidence="1">Cell membrane</location>
        <topology evidence="1">Multi-pass membrane protein</topology>
    </subcellularLocation>
</comment>
<evidence type="ECO:0000313" key="10">
    <source>
        <dbReference type="EMBL" id="VEF03339.1"/>
    </source>
</evidence>
<dbReference type="Pfam" id="PF00892">
    <property type="entry name" value="EamA"/>
    <property type="match status" value="2"/>
</dbReference>
<keyword evidence="4" id="KW-1003">Cell membrane</keyword>
<reference evidence="10 11" key="1">
    <citation type="submission" date="2018-12" db="EMBL/GenBank/DDBJ databases">
        <authorList>
            <consortium name="Pathogen Informatics"/>
        </authorList>
    </citation>
    <scope>NUCLEOTIDE SEQUENCE [LARGE SCALE GENOMIC DNA]</scope>
    <source>
        <strain evidence="10 11">NCTC10296</strain>
    </source>
</reference>
<dbReference type="Proteomes" id="UP000279284">
    <property type="component" value="Chromosome"/>
</dbReference>
<dbReference type="GO" id="GO:0005886">
    <property type="term" value="C:plasma membrane"/>
    <property type="evidence" value="ECO:0007669"/>
    <property type="project" value="UniProtKB-SubCell"/>
</dbReference>
<keyword evidence="3" id="KW-0813">Transport</keyword>
<name>A0A1X3CVQ6_9NEIS</name>
<keyword evidence="6 8" id="KW-1133">Transmembrane helix</keyword>
<evidence type="ECO:0000256" key="4">
    <source>
        <dbReference type="ARBA" id="ARBA00022475"/>
    </source>
</evidence>
<dbReference type="SUPFAM" id="SSF103481">
    <property type="entry name" value="Multidrug resistance efflux transporter EmrE"/>
    <property type="match status" value="2"/>
</dbReference>
<feature type="transmembrane region" description="Helical" evidence="8">
    <location>
        <begin position="75"/>
        <end position="93"/>
    </location>
</feature>
<evidence type="ECO:0000313" key="11">
    <source>
        <dbReference type="Proteomes" id="UP000279284"/>
    </source>
</evidence>
<comment type="similarity">
    <text evidence="2">Belongs to the EamA transporter family.</text>
</comment>
<sequence>MNTIKKGLIAGVVSNILFAVLYLYGGWMQPMSGTNVFAWRMVAMLGVLCLILWLGNGRHEVFRFARETGKNWRRWLLLILPTPVLASQLWLFMWGPLNGYGMDVAVGYFLFPLMMVLCGRVFLNEEVSRLQWLAVAAAGCGVLYEIWHTHAFSWVTLWVFGSYPVYYLLRRHLNVPELAGLLVDLSVIAPVAVFYLFYTGGVDVWLEPSKQWLLIPMLGVVSAAAMLLNLQSNRLLPVTLFGMLSYLEPILLFVLAATLLGEQVSADSVVTYGFIWLGLGLSMYDGYVKMRGSRREVLGAPVV</sequence>
<accession>A0A1X3CVQ6</accession>
<dbReference type="InterPro" id="IPR000620">
    <property type="entry name" value="EamA_dom"/>
</dbReference>
<feature type="transmembrane region" description="Helical" evidence="8">
    <location>
        <begin position="269"/>
        <end position="288"/>
    </location>
</feature>
<dbReference type="RefSeq" id="WP_085417123.1">
    <property type="nucleotide sequence ID" value="NZ_CAUJPY010000023.1"/>
</dbReference>
<protein>
    <submittedName>
        <fullName evidence="10">Putative chloramphenical resistance permease RarD</fullName>
    </submittedName>
</protein>
<feature type="transmembrane region" description="Helical" evidence="8">
    <location>
        <begin position="235"/>
        <end position="257"/>
    </location>
</feature>
<feature type="transmembrane region" description="Helical" evidence="8">
    <location>
        <begin position="181"/>
        <end position="198"/>
    </location>
</feature>
<evidence type="ECO:0000256" key="5">
    <source>
        <dbReference type="ARBA" id="ARBA00022692"/>
    </source>
</evidence>
<feature type="transmembrane region" description="Helical" evidence="8">
    <location>
        <begin position="210"/>
        <end position="228"/>
    </location>
</feature>
<evidence type="ECO:0000256" key="2">
    <source>
        <dbReference type="ARBA" id="ARBA00007362"/>
    </source>
</evidence>
<keyword evidence="7 8" id="KW-0472">Membrane</keyword>
<feature type="transmembrane region" description="Helical" evidence="8">
    <location>
        <begin position="105"/>
        <end position="123"/>
    </location>
</feature>
<gene>
    <name evidence="10" type="primary">rarD_2</name>
    <name evidence="10" type="ORF">NCTC10296_02268</name>
</gene>
<keyword evidence="5 8" id="KW-0812">Transmembrane</keyword>
<evidence type="ECO:0000259" key="9">
    <source>
        <dbReference type="Pfam" id="PF00892"/>
    </source>
</evidence>
<feature type="transmembrane region" description="Helical" evidence="8">
    <location>
        <begin position="37"/>
        <end position="54"/>
    </location>
</feature>
<dbReference type="KEGG" id="nci:NCTC10296_02268"/>
<feature type="transmembrane region" description="Helical" evidence="8">
    <location>
        <begin position="7"/>
        <end position="25"/>
    </location>
</feature>
<organism evidence="10 11">
    <name type="scientific">Neisseria canis</name>
    <dbReference type="NCBI Taxonomy" id="493"/>
    <lineage>
        <taxon>Bacteria</taxon>
        <taxon>Pseudomonadati</taxon>
        <taxon>Pseudomonadota</taxon>
        <taxon>Betaproteobacteria</taxon>
        <taxon>Neisseriales</taxon>
        <taxon>Neisseriaceae</taxon>
        <taxon>Neisseria</taxon>
    </lineage>
</organism>
<evidence type="ECO:0000256" key="6">
    <source>
        <dbReference type="ARBA" id="ARBA00022989"/>
    </source>
</evidence>
<evidence type="ECO:0000256" key="1">
    <source>
        <dbReference type="ARBA" id="ARBA00004651"/>
    </source>
</evidence>